<dbReference type="GO" id="GO:0008270">
    <property type="term" value="F:zinc ion binding"/>
    <property type="evidence" value="ECO:0007669"/>
    <property type="project" value="UniProtKB-KW"/>
</dbReference>
<feature type="domain" description="SWIM-type" evidence="2">
    <location>
        <begin position="48"/>
        <end position="85"/>
    </location>
</feature>
<dbReference type="eggNOG" id="COG4715">
    <property type="taxonomic scope" value="Bacteria"/>
</dbReference>
<evidence type="ECO:0000259" key="2">
    <source>
        <dbReference type="PROSITE" id="PS50966"/>
    </source>
</evidence>
<evidence type="ECO:0000313" key="4">
    <source>
        <dbReference type="Proteomes" id="UP000028492"/>
    </source>
</evidence>
<dbReference type="RefSeq" id="WP_038507691.1">
    <property type="nucleotide sequence ID" value="NZ_CP008953.1"/>
</dbReference>
<dbReference type="HOGENOM" id="CLU_935792_0_0_11"/>
<dbReference type="AlphaFoldDB" id="A0A075UGY5"/>
<dbReference type="Proteomes" id="UP000028492">
    <property type="component" value="Chromosome"/>
</dbReference>
<dbReference type="EMBL" id="CP008953">
    <property type="protein sequence ID" value="AIG73252.1"/>
    <property type="molecule type" value="Genomic_DNA"/>
</dbReference>
<sequence length="297" mass="32498">MTWFSEDELRRQAGDVSFARGAKYLESVETLDDVAGGVTAVVSGTDRYTVRLRNVDGELVGECSCPHAADGFFCKHCVAVGLLVLEGVADGGAADIRGYVETLDRDELIELLVGHANEDPVLFRKLSLKAGRGDLDALRRHVEGTLRLRGFVGFQGTVAYTEKVREVLATARELMDGPLLCRVIELVVEALDFVEDSFGVLGSEVSGALALYAEACADTPPEPKELAEWLLRLDLDGSGRVDVNIADFTAGLGFEGLAVFRAGVEERWRLDDGEDPYRSRKLQRLREGFAAMRNWKA</sequence>
<name>A0A075UGY5_9PSEU</name>
<protein>
    <recommendedName>
        <fullName evidence="2">SWIM-type domain-containing protein</fullName>
    </recommendedName>
</protein>
<evidence type="ECO:0000313" key="3">
    <source>
        <dbReference type="EMBL" id="AIG73252.1"/>
    </source>
</evidence>
<dbReference type="Pfam" id="PF04434">
    <property type="entry name" value="SWIM"/>
    <property type="match status" value="1"/>
</dbReference>
<dbReference type="STRING" id="208439.AJAP_01605"/>
<organism evidence="3 4">
    <name type="scientific">Amycolatopsis japonica</name>
    <dbReference type="NCBI Taxonomy" id="208439"/>
    <lineage>
        <taxon>Bacteria</taxon>
        <taxon>Bacillati</taxon>
        <taxon>Actinomycetota</taxon>
        <taxon>Actinomycetes</taxon>
        <taxon>Pseudonocardiales</taxon>
        <taxon>Pseudonocardiaceae</taxon>
        <taxon>Amycolatopsis</taxon>
        <taxon>Amycolatopsis japonica group</taxon>
    </lineage>
</organism>
<dbReference type="PROSITE" id="PS50966">
    <property type="entry name" value="ZF_SWIM"/>
    <property type="match status" value="1"/>
</dbReference>
<keyword evidence="1" id="KW-0863">Zinc-finger</keyword>
<keyword evidence="4" id="KW-1185">Reference proteome</keyword>
<accession>A0A075UGY5</accession>
<keyword evidence="1" id="KW-0862">Zinc</keyword>
<proteinExistence type="predicted"/>
<reference evidence="3 4" key="1">
    <citation type="journal article" date="2014" name="J. Biotechnol.">
        <title>Complete genome sequence of the actinobacterium Amycolatopsis japonica MG417-CF17(T) (=DSM 44213T) producing (S,S)-N,N'-ethylenediaminedisuccinic acid.</title>
        <authorList>
            <person name="Stegmann E."/>
            <person name="Albersmeier A."/>
            <person name="Spohn M."/>
            <person name="Gert H."/>
            <person name="Weber T."/>
            <person name="Wohlleben W."/>
            <person name="Kalinowski J."/>
            <person name="Ruckert C."/>
        </authorList>
    </citation>
    <scope>NUCLEOTIDE SEQUENCE [LARGE SCALE GENOMIC DNA]</scope>
    <source>
        <strain evidence="4">MG417-CF17 (DSM 44213)</strain>
    </source>
</reference>
<dbReference type="InterPro" id="IPR007527">
    <property type="entry name" value="Znf_SWIM"/>
</dbReference>
<gene>
    <name evidence="3" type="ORF">AJAP_01605</name>
</gene>
<keyword evidence="1" id="KW-0479">Metal-binding</keyword>
<evidence type="ECO:0000256" key="1">
    <source>
        <dbReference type="PROSITE-ProRule" id="PRU00325"/>
    </source>
</evidence>
<dbReference type="KEGG" id="aja:AJAP_01605"/>